<dbReference type="AlphaFoldDB" id="A0A8I2YHM9"/>
<dbReference type="EMBL" id="JAGFBS010000031">
    <property type="protein sequence ID" value="KAG6371942.1"/>
    <property type="molecule type" value="Genomic_DNA"/>
</dbReference>
<proteinExistence type="predicted"/>
<organism evidence="1 2">
    <name type="scientific">Boletus reticuloceps</name>
    <dbReference type="NCBI Taxonomy" id="495285"/>
    <lineage>
        <taxon>Eukaryota</taxon>
        <taxon>Fungi</taxon>
        <taxon>Dikarya</taxon>
        <taxon>Basidiomycota</taxon>
        <taxon>Agaricomycotina</taxon>
        <taxon>Agaricomycetes</taxon>
        <taxon>Agaricomycetidae</taxon>
        <taxon>Boletales</taxon>
        <taxon>Boletineae</taxon>
        <taxon>Boletaceae</taxon>
        <taxon>Boletoideae</taxon>
        <taxon>Boletus</taxon>
    </lineage>
</organism>
<accession>A0A8I2YHM9</accession>
<comment type="caution">
    <text evidence="1">The sequence shown here is derived from an EMBL/GenBank/DDBJ whole genome shotgun (WGS) entry which is preliminary data.</text>
</comment>
<evidence type="ECO:0000313" key="2">
    <source>
        <dbReference type="Proteomes" id="UP000683000"/>
    </source>
</evidence>
<dbReference type="OrthoDB" id="1077582at2759"/>
<keyword evidence="2" id="KW-1185">Reference proteome</keyword>
<sequence>MFLIHGGYPLSFVLGKAGLVIGSFHSSGVLHHIVMLSLNDRSELWRAVVGFGMMAPVILAEQALRQWTGSKVDGS</sequence>
<name>A0A8I2YHM9_9AGAM</name>
<evidence type="ECO:0000313" key="1">
    <source>
        <dbReference type="EMBL" id="KAG6371942.1"/>
    </source>
</evidence>
<reference evidence="1" key="1">
    <citation type="submission" date="2021-03" db="EMBL/GenBank/DDBJ databases">
        <title>Evolutionary innovations through gain and loss of genes in the ectomycorrhizal Boletales.</title>
        <authorList>
            <person name="Wu G."/>
            <person name="Miyauchi S."/>
            <person name="Morin E."/>
            <person name="Yang Z.-L."/>
            <person name="Xu J."/>
            <person name="Martin F.M."/>
        </authorList>
    </citation>
    <scope>NUCLEOTIDE SEQUENCE</scope>
    <source>
        <strain evidence="1">BR01</strain>
    </source>
</reference>
<protein>
    <submittedName>
        <fullName evidence="1">Uncharacterized protein</fullName>
    </submittedName>
</protein>
<dbReference type="Proteomes" id="UP000683000">
    <property type="component" value="Unassembled WGS sequence"/>
</dbReference>
<gene>
    <name evidence="1" type="ORF">JVT61DRAFT_8954</name>
</gene>